<dbReference type="EMBL" id="VOAJ01003611">
    <property type="protein sequence ID" value="KAF0879290.1"/>
    <property type="molecule type" value="Genomic_DNA"/>
</dbReference>
<sequence length="100" mass="11763">HAWVNDPFKVQERPMDFDVTHCEKLIGMVSNSPLQPTFKKPLLLEFWLSIKEYALSEKDIKTFLSFPTMYPSEGRFSLYTSTKAAYHNRLSIKLCMRIQM</sequence>
<proteinExistence type="predicted"/>
<gene>
    <name evidence="1" type="primary">Zbed5_1</name>
    <name evidence="1" type="ORF">FOF47_R22098</name>
</gene>
<evidence type="ECO:0000313" key="2">
    <source>
        <dbReference type="Proteomes" id="UP000475037"/>
    </source>
</evidence>
<accession>A0A6G1AUN4</accession>
<dbReference type="AlphaFoldDB" id="A0A6G1AUN4"/>
<keyword evidence="2" id="KW-1185">Reference proteome</keyword>
<evidence type="ECO:0000313" key="1">
    <source>
        <dbReference type="EMBL" id="KAF0879290.1"/>
    </source>
</evidence>
<name>A0A6G1AUN4_CROCR</name>
<feature type="non-terminal residue" evidence="1">
    <location>
        <position position="100"/>
    </location>
</feature>
<feature type="non-terminal residue" evidence="1">
    <location>
        <position position="1"/>
    </location>
</feature>
<comment type="caution">
    <text evidence="1">The sequence shown here is derived from an EMBL/GenBank/DDBJ whole genome shotgun (WGS) entry which is preliminary data.</text>
</comment>
<protein>
    <submittedName>
        <fullName evidence="1">ZBED5 protein</fullName>
    </submittedName>
</protein>
<dbReference type="Proteomes" id="UP000475037">
    <property type="component" value="Unassembled WGS sequence"/>
</dbReference>
<organism evidence="1 2">
    <name type="scientific">Crocuta crocuta</name>
    <name type="common">Spotted hyena</name>
    <dbReference type="NCBI Taxonomy" id="9678"/>
    <lineage>
        <taxon>Eukaryota</taxon>
        <taxon>Metazoa</taxon>
        <taxon>Chordata</taxon>
        <taxon>Craniata</taxon>
        <taxon>Vertebrata</taxon>
        <taxon>Euteleostomi</taxon>
        <taxon>Mammalia</taxon>
        <taxon>Eutheria</taxon>
        <taxon>Laurasiatheria</taxon>
        <taxon>Carnivora</taxon>
        <taxon>Feliformia</taxon>
        <taxon>Hyaenidae</taxon>
        <taxon>Crocuta</taxon>
    </lineage>
</organism>
<reference evidence="1 2" key="1">
    <citation type="submission" date="2019-11" db="EMBL/GenBank/DDBJ databases">
        <authorList>
            <person name="Yang C."/>
            <person name="Li F."/>
        </authorList>
    </citation>
    <scope>NUCLEOTIDE SEQUENCE [LARGE SCALE GENOMIC DNA]</scope>
    <source>
        <strain evidence="1">KB4526</strain>
        <tissue evidence="1">Muscle</tissue>
    </source>
</reference>